<keyword evidence="3" id="KW-0804">Transcription</keyword>
<accession>A0A372MDZ9</accession>
<sequence length="333" mass="37068">MVSIKDIARMAGVSVSTVSRVLNDRTCVSADKRAKILEAIKQTGYVPNRAARDMVSKHSSTVGIVMPGTFNMFQRQLFSTIEHHLEQFGYHTSFYFASSDLDGERACLNRLKADRLDGIIILHEIELPEIQQYLQEYKIPTVLATFERSGWKATSIHISEEEAALTAVNHLLKLGHRKIAFIGGMKYSFPGQRFAGYKNALESASLEYDETLVAYAETYNMEGGSKALEELLSRSTSFTAVFAITDELALGAMRTLADHDLKVPEDVSVIGFDNIELASFSMPRLTTIAQPMVEMGQTAVALLHSLITSKNRFPLSISLPFTFIERESTAQLR</sequence>
<dbReference type="InterPro" id="IPR010982">
    <property type="entry name" value="Lambda_DNA-bd_dom_sf"/>
</dbReference>
<dbReference type="Pfam" id="PF13377">
    <property type="entry name" value="Peripla_BP_3"/>
    <property type="match status" value="1"/>
</dbReference>
<dbReference type="Pfam" id="PF00356">
    <property type="entry name" value="LacI"/>
    <property type="match status" value="1"/>
</dbReference>
<keyword evidence="1" id="KW-0805">Transcription regulation</keyword>
<dbReference type="CDD" id="cd06267">
    <property type="entry name" value="PBP1_LacI_sugar_binding-like"/>
    <property type="match status" value="1"/>
</dbReference>
<dbReference type="PANTHER" id="PTHR30146:SF109">
    <property type="entry name" value="HTH-TYPE TRANSCRIPTIONAL REGULATOR GALS"/>
    <property type="match status" value="1"/>
</dbReference>
<dbReference type="Proteomes" id="UP000264002">
    <property type="component" value="Unassembled WGS sequence"/>
</dbReference>
<dbReference type="SUPFAM" id="SSF47413">
    <property type="entry name" value="lambda repressor-like DNA-binding domains"/>
    <property type="match status" value="1"/>
</dbReference>
<evidence type="ECO:0000259" key="4">
    <source>
        <dbReference type="PROSITE" id="PS50932"/>
    </source>
</evidence>
<evidence type="ECO:0000256" key="3">
    <source>
        <dbReference type="ARBA" id="ARBA00023163"/>
    </source>
</evidence>
<dbReference type="CDD" id="cd01392">
    <property type="entry name" value="HTH_LacI"/>
    <property type="match status" value="1"/>
</dbReference>
<dbReference type="InterPro" id="IPR000843">
    <property type="entry name" value="HTH_LacI"/>
</dbReference>
<comment type="caution">
    <text evidence="6">The sequence shown here is derived from an EMBL/GenBank/DDBJ whole genome shotgun (WGS) entry which is preliminary data.</text>
</comment>
<dbReference type="PRINTS" id="PR00036">
    <property type="entry name" value="HTHLACI"/>
</dbReference>
<dbReference type="RefSeq" id="WP_117331256.1">
    <property type="nucleotide sequence ID" value="NZ_QUWK01000014.1"/>
</dbReference>
<name>A0A372MDZ9_9SPIR</name>
<dbReference type="PROSITE" id="PS00356">
    <property type="entry name" value="HTH_LACI_1"/>
    <property type="match status" value="1"/>
</dbReference>
<dbReference type="GO" id="GO:0000976">
    <property type="term" value="F:transcription cis-regulatory region binding"/>
    <property type="evidence" value="ECO:0007669"/>
    <property type="project" value="TreeGrafter"/>
</dbReference>
<dbReference type="PROSITE" id="PS50943">
    <property type="entry name" value="HTH_CROC1"/>
    <property type="match status" value="1"/>
</dbReference>
<proteinExistence type="predicted"/>
<dbReference type="InterPro" id="IPR028082">
    <property type="entry name" value="Peripla_BP_I"/>
</dbReference>
<reference evidence="6 7" key="2">
    <citation type="submission" date="2018-09" db="EMBL/GenBank/DDBJ databases">
        <title>Genome of Sphaerochaeta halotolerans strain 4-11.</title>
        <authorList>
            <person name="Nazina T.N."/>
            <person name="Sokolova D.S."/>
        </authorList>
    </citation>
    <scope>NUCLEOTIDE SEQUENCE [LARGE SCALE GENOMIC DNA]</scope>
    <source>
        <strain evidence="6 7">4-11</strain>
    </source>
</reference>
<evidence type="ECO:0000256" key="1">
    <source>
        <dbReference type="ARBA" id="ARBA00023015"/>
    </source>
</evidence>
<dbReference type="SMART" id="SM00354">
    <property type="entry name" value="HTH_LACI"/>
    <property type="match status" value="1"/>
</dbReference>
<dbReference type="Gene3D" id="1.10.260.40">
    <property type="entry name" value="lambda repressor-like DNA-binding domains"/>
    <property type="match status" value="1"/>
</dbReference>
<feature type="domain" description="HTH cro/C1-type" evidence="5">
    <location>
        <begin position="3"/>
        <end position="46"/>
    </location>
</feature>
<protein>
    <submittedName>
        <fullName evidence="6">LacI family transcriptional regulator</fullName>
    </submittedName>
</protein>
<keyword evidence="7" id="KW-1185">Reference proteome</keyword>
<dbReference type="AlphaFoldDB" id="A0A372MDZ9"/>
<evidence type="ECO:0000256" key="2">
    <source>
        <dbReference type="ARBA" id="ARBA00023125"/>
    </source>
</evidence>
<organism evidence="6 7">
    <name type="scientific">Sphaerochaeta halotolerans</name>
    <dbReference type="NCBI Taxonomy" id="2293840"/>
    <lineage>
        <taxon>Bacteria</taxon>
        <taxon>Pseudomonadati</taxon>
        <taxon>Spirochaetota</taxon>
        <taxon>Spirochaetia</taxon>
        <taxon>Spirochaetales</taxon>
        <taxon>Sphaerochaetaceae</taxon>
        <taxon>Sphaerochaeta</taxon>
    </lineage>
</organism>
<dbReference type="EMBL" id="QUWK01000014">
    <property type="protein sequence ID" value="RFU93992.1"/>
    <property type="molecule type" value="Genomic_DNA"/>
</dbReference>
<dbReference type="InterPro" id="IPR046335">
    <property type="entry name" value="LacI/GalR-like_sensor"/>
</dbReference>
<keyword evidence="2" id="KW-0238">DNA-binding</keyword>
<dbReference type="PROSITE" id="PS50932">
    <property type="entry name" value="HTH_LACI_2"/>
    <property type="match status" value="1"/>
</dbReference>
<dbReference type="SUPFAM" id="SSF53822">
    <property type="entry name" value="Periplasmic binding protein-like I"/>
    <property type="match status" value="1"/>
</dbReference>
<evidence type="ECO:0000313" key="6">
    <source>
        <dbReference type="EMBL" id="RFU93992.1"/>
    </source>
</evidence>
<dbReference type="GO" id="GO:0003700">
    <property type="term" value="F:DNA-binding transcription factor activity"/>
    <property type="evidence" value="ECO:0007669"/>
    <property type="project" value="TreeGrafter"/>
</dbReference>
<reference evidence="7" key="1">
    <citation type="submission" date="2018-08" db="EMBL/GenBank/DDBJ databases">
        <authorList>
            <person name="Grouzdev D.S."/>
            <person name="Krutkina M.S."/>
        </authorList>
    </citation>
    <scope>NUCLEOTIDE SEQUENCE [LARGE SCALE GENOMIC DNA]</scope>
    <source>
        <strain evidence="7">4-11</strain>
    </source>
</reference>
<evidence type="ECO:0000259" key="5">
    <source>
        <dbReference type="PROSITE" id="PS50943"/>
    </source>
</evidence>
<feature type="domain" description="HTH lacI-type" evidence="4">
    <location>
        <begin position="2"/>
        <end position="56"/>
    </location>
</feature>
<dbReference type="Gene3D" id="3.40.50.2300">
    <property type="match status" value="2"/>
</dbReference>
<dbReference type="InterPro" id="IPR001387">
    <property type="entry name" value="Cro/C1-type_HTH"/>
</dbReference>
<dbReference type="PANTHER" id="PTHR30146">
    <property type="entry name" value="LACI-RELATED TRANSCRIPTIONAL REPRESSOR"/>
    <property type="match status" value="1"/>
</dbReference>
<gene>
    <name evidence="6" type="ORF">DYP60_12015</name>
</gene>
<evidence type="ECO:0000313" key="7">
    <source>
        <dbReference type="Proteomes" id="UP000264002"/>
    </source>
</evidence>